<keyword evidence="2" id="KW-1185">Reference proteome</keyword>
<accession>A0A3P7LKN7</accession>
<proteinExistence type="predicted"/>
<reference evidence="1 2" key="1">
    <citation type="submission" date="2018-11" db="EMBL/GenBank/DDBJ databases">
        <authorList>
            <consortium name="Pathogen Informatics"/>
        </authorList>
    </citation>
    <scope>NUCLEOTIDE SEQUENCE [LARGE SCALE GENOMIC DNA]</scope>
</reference>
<evidence type="ECO:0000313" key="2">
    <source>
        <dbReference type="Proteomes" id="UP000270094"/>
    </source>
</evidence>
<organism evidence="1 2">
    <name type="scientific">Strongylus vulgaris</name>
    <name type="common">Blood worm</name>
    <dbReference type="NCBI Taxonomy" id="40348"/>
    <lineage>
        <taxon>Eukaryota</taxon>
        <taxon>Metazoa</taxon>
        <taxon>Ecdysozoa</taxon>
        <taxon>Nematoda</taxon>
        <taxon>Chromadorea</taxon>
        <taxon>Rhabditida</taxon>
        <taxon>Rhabditina</taxon>
        <taxon>Rhabditomorpha</taxon>
        <taxon>Strongyloidea</taxon>
        <taxon>Strongylidae</taxon>
        <taxon>Strongylus</taxon>
    </lineage>
</organism>
<dbReference type="AlphaFoldDB" id="A0A3P7LKN7"/>
<gene>
    <name evidence="1" type="ORF">SVUK_LOCUS18173</name>
</gene>
<dbReference type="OrthoDB" id="6252479at2759"/>
<dbReference type="Proteomes" id="UP000270094">
    <property type="component" value="Unassembled WGS sequence"/>
</dbReference>
<evidence type="ECO:0000313" key="1">
    <source>
        <dbReference type="EMBL" id="VDM83175.1"/>
    </source>
</evidence>
<sequence length="132" mass="14964">MTDAAEQSENRVVSVEIPTTAEALLTAANDLVIGRAAEKMFEHSSYDFMVPEGSNPASTVLAVISYLGRKNQPMPIFKISFDRMRWFEIGDVIKKELDNYVEYQVTINQRAEVYVQYSLTKHGSYKFSIEVS</sequence>
<dbReference type="EMBL" id="UYYB01121542">
    <property type="protein sequence ID" value="VDM83175.1"/>
    <property type="molecule type" value="Genomic_DNA"/>
</dbReference>
<name>A0A3P7LKN7_STRVU</name>
<protein>
    <submittedName>
        <fullName evidence="1">Uncharacterized protein</fullName>
    </submittedName>
</protein>